<sequence length="265" mass="29428">MAVERAITTMWDRYSEPLSMDDIAGAALLSKFYFSRVFRSVTGTSPGRFLSTIRLSRAKSLLLETSLSVTEIAYKVGYNSLGTFTTRFTRSVGVSPTRFRALLHGDRPSFSPPETDAYRRSGAVHGTVVLPPGSTELRVYVGAFGSPIVEGMPVSCDILDCPTDGCRVREYRLGSVPVGEWYVRAVAVAVRWADVDPRPWARNPRFVGAGEPVVMRDGQNVELRIPMRAVDLTDLPILMALPELDNRFFPEPVPTVRWDPEFASH</sequence>
<dbReference type="InterPro" id="IPR009057">
    <property type="entry name" value="Homeodomain-like_sf"/>
</dbReference>
<dbReference type="InterPro" id="IPR050204">
    <property type="entry name" value="AraC_XylS_family_regulators"/>
</dbReference>
<dbReference type="Gene3D" id="1.10.10.60">
    <property type="entry name" value="Homeodomain-like"/>
    <property type="match status" value="2"/>
</dbReference>
<dbReference type="EMBL" id="BAABHK010000001">
    <property type="protein sequence ID" value="GAA4620145.1"/>
    <property type="molecule type" value="Genomic_DNA"/>
</dbReference>
<dbReference type="SUPFAM" id="SSF46689">
    <property type="entry name" value="Homeodomain-like"/>
    <property type="match status" value="2"/>
</dbReference>
<accession>A0ABP8TZ88</accession>
<organism evidence="5 6">
    <name type="scientific">Actinoallomurus vinaceus</name>
    <dbReference type="NCBI Taxonomy" id="1080074"/>
    <lineage>
        <taxon>Bacteria</taxon>
        <taxon>Bacillati</taxon>
        <taxon>Actinomycetota</taxon>
        <taxon>Actinomycetes</taxon>
        <taxon>Streptosporangiales</taxon>
        <taxon>Thermomonosporaceae</taxon>
        <taxon>Actinoallomurus</taxon>
    </lineage>
</organism>
<gene>
    <name evidence="5" type="ORF">GCM10023196_002950</name>
</gene>
<keyword evidence="1" id="KW-0805">Transcription regulation</keyword>
<protein>
    <submittedName>
        <fullName evidence="5">AraC family transcriptional regulator</fullName>
    </submittedName>
</protein>
<evidence type="ECO:0000256" key="3">
    <source>
        <dbReference type="ARBA" id="ARBA00023163"/>
    </source>
</evidence>
<comment type="caution">
    <text evidence="5">The sequence shown here is derived from an EMBL/GenBank/DDBJ whole genome shotgun (WGS) entry which is preliminary data.</text>
</comment>
<dbReference type="PANTHER" id="PTHR46796">
    <property type="entry name" value="HTH-TYPE TRANSCRIPTIONAL ACTIVATOR RHAS-RELATED"/>
    <property type="match status" value="1"/>
</dbReference>
<evidence type="ECO:0000313" key="6">
    <source>
        <dbReference type="Proteomes" id="UP001501442"/>
    </source>
</evidence>
<dbReference type="InterPro" id="IPR020449">
    <property type="entry name" value="Tscrpt_reg_AraC-type_HTH"/>
</dbReference>
<keyword evidence="2" id="KW-0238">DNA-binding</keyword>
<feature type="domain" description="HTH araC/xylS-type" evidence="4">
    <location>
        <begin position="4"/>
        <end position="102"/>
    </location>
</feature>
<dbReference type="Proteomes" id="UP001501442">
    <property type="component" value="Unassembled WGS sequence"/>
</dbReference>
<dbReference type="PROSITE" id="PS00041">
    <property type="entry name" value="HTH_ARAC_FAMILY_1"/>
    <property type="match status" value="1"/>
</dbReference>
<evidence type="ECO:0000259" key="4">
    <source>
        <dbReference type="PROSITE" id="PS01124"/>
    </source>
</evidence>
<dbReference type="Pfam" id="PF12833">
    <property type="entry name" value="HTH_18"/>
    <property type="match status" value="1"/>
</dbReference>
<keyword evidence="6" id="KW-1185">Reference proteome</keyword>
<dbReference type="PROSITE" id="PS01124">
    <property type="entry name" value="HTH_ARAC_FAMILY_2"/>
    <property type="match status" value="1"/>
</dbReference>
<evidence type="ECO:0000256" key="2">
    <source>
        <dbReference type="ARBA" id="ARBA00023125"/>
    </source>
</evidence>
<dbReference type="InterPro" id="IPR018062">
    <property type="entry name" value="HTH_AraC-typ_CS"/>
</dbReference>
<keyword evidence="3" id="KW-0804">Transcription</keyword>
<dbReference type="SMART" id="SM00342">
    <property type="entry name" value="HTH_ARAC"/>
    <property type="match status" value="1"/>
</dbReference>
<dbReference type="InterPro" id="IPR018060">
    <property type="entry name" value="HTH_AraC"/>
</dbReference>
<dbReference type="PRINTS" id="PR00032">
    <property type="entry name" value="HTHARAC"/>
</dbReference>
<evidence type="ECO:0000313" key="5">
    <source>
        <dbReference type="EMBL" id="GAA4620145.1"/>
    </source>
</evidence>
<reference evidence="6" key="1">
    <citation type="journal article" date="2019" name="Int. J. Syst. Evol. Microbiol.">
        <title>The Global Catalogue of Microorganisms (GCM) 10K type strain sequencing project: providing services to taxonomists for standard genome sequencing and annotation.</title>
        <authorList>
            <consortium name="The Broad Institute Genomics Platform"/>
            <consortium name="The Broad Institute Genome Sequencing Center for Infectious Disease"/>
            <person name="Wu L."/>
            <person name="Ma J."/>
        </authorList>
    </citation>
    <scope>NUCLEOTIDE SEQUENCE [LARGE SCALE GENOMIC DNA]</scope>
    <source>
        <strain evidence="6">JCM 17939</strain>
    </source>
</reference>
<evidence type="ECO:0000256" key="1">
    <source>
        <dbReference type="ARBA" id="ARBA00023015"/>
    </source>
</evidence>
<proteinExistence type="predicted"/>
<name>A0ABP8TZ88_9ACTN</name>